<dbReference type="InterPro" id="IPR029058">
    <property type="entry name" value="AB_hydrolase_fold"/>
</dbReference>
<dbReference type="InterPro" id="IPR013094">
    <property type="entry name" value="AB_hydrolase_3"/>
</dbReference>
<dbReference type="Pfam" id="PF07859">
    <property type="entry name" value="Abhydrolase_3"/>
    <property type="match status" value="1"/>
</dbReference>
<evidence type="ECO:0000313" key="4">
    <source>
        <dbReference type="Proteomes" id="UP000731907"/>
    </source>
</evidence>
<dbReference type="SUPFAM" id="SSF53474">
    <property type="entry name" value="alpha/beta-Hydrolases"/>
    <property type="match status" value="1"/>
</dbReference>
<evidence type="ECO:0000259" key="2">
    <source>
        <dbReference type="Pfam" id="PF07859"/>
    </source>
</evidence>
<dbReference type="Proteomes" id="UP000731907">
    <property type="component" value="Unassembled WGS sequence"/>
</dbReference>
<dbReference type="RefSeq" id="WP_161763418.1">
    <property type="nucleotide sequence ID" value="NZ_JAAATX020000011.1"/>
</dbReference>
<accession>A0ABS6J6B5</accession>
<gene>
    <name evidence="3" type="ORF">GU927_015710</name>
</gene>
<sequence length="330" mass="35086">MRKLVVLGAVAIGLCISLFLASLLTPWPAVLAIRLLFDHGAAQAMAALEPRLPDGIDRRRDLAYGPESDERLDLFLPSGDPPPGGWPVLLWVHGGAFVSGGRDNIGNYLQILAARGYATIAPDYTLAPTARHPRPTEQMLEALLWLEGAADNHGLDRTRIVLAGDSAGSHIALQTALALNDPAYAEALGLRPRTDPATIRGLALFCGAYDLQGMDSDGAFGGFLRTVLWAYLGQRDAAAAPDAALFSLFAHLAPALPPLFITAGNADPLLPQSTALAEQARAAGLTVDTLFFPADHQPPLPHEYQFTLDAAGEEAFTRLTAFLDRAFAAP</sequence>
<evidence type="ECO:0000313" key="3">
    <source>
        <dbReference type="EMBL" id="MBU9699294.1"/>
    </source>
</evidence>
<protein>
    <submittedName>
        <fullName evidence="3">Alpha/beta hydrolase</fullName>
    </submittedName>
</protein>
<dbReference type="EMBL" id="JAAATX020000011">
    <property type="protein sequence ID" value="MBU9699294.1"/>
    <property type="molecule type" value="Genomic_DNA"/>
</dbReference>
<evidence type="ECO:0000256" key="1">
    <source>
        <dbReference type="ARBA" id="ARBA00022801"/>
    </source>
</evidence>
<reference evidence="3 4" key="1">
    <citation type="submission" date="2021-06" db="EMBL/GenBank/DDBJ databases">
        <title>Rhodobacteraceae bacterium strain HSP-20.</title>
        <authorList>
            <person name="Chen W.-M."/>
        </authorList>
    </citation>
    <scope>NUCLEOTIDE SEQUENCE [LARGE SCALE GENOMIC DNA]</scope>
    <source>
        <strain evidence="3 4">HSP-20</strain>
    </source>
</reference>
<comment type="caution">
    <text evidence="3">The sequence shown here is derived from an EMBL/GenBank/DDBJ whole genome shotgun (WGS) entry which is preliminary data.</text>
</comment>
<dbReference type="Gene3D" id="3.40.50.1820">
    <property type="entry name" value="alpha/beta hydrolase"/>
    <property type="match status" value="1"/>
</dbReference>
<name>A0ABS6J6B5_9RHOB</name>
<dbReference type="InterPro" id="IPR050300">
    <property type="entry name" value="GDXG_lipolytic_enzyme"/>
</dbReference>
<feature type="domain" description="Alpha/beta hydrolase fold-3" evidence="2">
    <location>
        <begin position="89"/>
        <end position="293"/>
    </location>
</feature>
<dbReference type="PANTHER" id="PTHR48081">
    <property type="entry name" value="AB HYDROLASE SUPERFAMILY PROTEIN C4A8.06C"/>
    <property type="match status" value="1"/>
</dbReference>
<dbReference type="GO" id="GO:0016787">
    <property type="term" value="F:hydrolase activity"/>
    <property type="evidence" value="ECO:0007669"/>
    <property type="project" value="UniProtKB-KW"/>
</dbReference>
<proteinExistence type="predicted"/>
<keyword evidence="4" id="KW-1185">Reference proteome</keyword>
<keyword evidence="1 3" id="KW-0378">Hydrolase</keyword>
<organism evidence="3 4">
    <name type="scientific">Paragemmobacter amnigenus</name>
    <dbReference type="NCBI Taxonomy" id="2852097"/>
    <lineage>
        <taxon>Bacteria</taxon>
        <taxon>Pseudomonadati</taxon>
        <taxon>Pseudomonadota</taxon>
        <taxon>Alphaproteobacteria</taxon>
        <taxon>Rhodobacterales</taxon>
        <taxon>Paracoccaceae</taxon>
        <taxon>Paragemmobacter</taxon>
    </lineage>
</organism>